<feature type="signal peptide" evidence="1">
    <location>
        <begin position="1"/>
        <end position="19"/>
    </location>
</feature>
<proteinExistence type="predicted"/>
<evidence type="ECO:0000313" key="3">
    <source>
        <dbReference type="Proteomes" id="UP000432209"/>
    </source>
</evidence>
<comment type="caution">
    <text evidence="2">The sequence shown here is derived from an EMBL/GenBank/DDBJ whole genome shotgun (WGS) entry which is preliminary data.</text>
</comment>
<dbReference type="AlphaFoldDB" id="A0A7X1SQR0"/>
<accession>A0A7X1SQR0</accession>
<protein>
    <submittedName>
        <fullName evidence="2">Uncharacterized protein</fullName>
    </submittedName>
</protein>
<dbReference type="EMBL" id="WIPH01000021">
    <property type="protein sequence ID" value="MQR99454.1"/>
    <property type="molecule type" value="Genomic_DNA"/>
</dbReference>
<dbReference type="SUPFAM" id="SSF51126">
    <property type="entry name" value="Pectin lyase-like"/>
    <property type="match status" value="1"/>
</dbReference>
<gene>
    <name evidence="2" type="ORF">GFJ39_09645</name>
</gene>
<feature type="chain" id="PRO_5030595151" evidence="1">
    <location>
        <begin position="20"/>
        <end position="669"/>
    </location>
</feature>
<organism evidence="2 3">
    <name type="scientific">Gluconobacter aidae</name>
    <dbReference type="NCBI Taxonomy" id="2662454"/>
    <lineage>
        <taxon>Bacteria</taxon>
        <taxon>Pseudomonadati</taxon>
        <taxon>Pseudomonadota</taxon>
        <taxon>Alphaproteobacteria</taxon>
        <taxon>Acetobacterales</taxon>
        <taxon>Acetobacteraceae</taxon>
        <taxon>Gluconobacter</taxon>
    </lineage>
</organism>
<name>A0A7X1SQR0_9PROT</name>
<evidence type="ECO:0000256" key="1">
    <source>
        <dbReference type="SAM" id="SignalP"/>
    </source>
</evidence>
<keyword evidence="1" id="KW-0732">Signal</keyword>
<sequence length="669" mass="68536">MNKFIPAVIVALAAGSAMAFPTNFTPGWKSAEATGNPADQIRSPTVAAALGRKVDASNGQLLAPTISGGTINGVLQVGDQATLAALSSWVIASSTTAHRAGYYAAGDGGQANYTLSSSPCTLNGGAGDNGSQIPAPINRCWIASFPNNEASAKIWGAKFNSTDDSVPLQAAINWAVANSGSLVLPCGYGYFSTPLKAGNGTNWTMRGADNATCSTLVYSGPSTTVDLLTIGGVGTSGDSYGVTITGFRLDSNTQMTAGDGLHLWHLKQSRIDPTMSGQSGNGKFWNGVHYDEVDIVRTPNAYIYGAANDNVLVNGSKPSESWYPNYVGEVRLGQGKIAPSDPQLNRGGGGQYSQTGIHVAGSVGGLSVDAVDIIANHHNVLVDNSQTSVQNQTVLLGPATFTDSSIDDNIVLNDTGSVAVNGFGGTKRFFDYGWNACGGCASGSGNGVTVQNFTNGAVVLAGYAIQGHQGHGVYDMDPSAVITIASSEIFGNNAKENIASSAPGMQIASHNPVMLNGTAYDVNTLSSTLPLYGGPFSFAPELRFGGNATGISYRTQGGQYTLDGMTVNVDFNIALSDVGSATGSATIANLPMGQNSITAQGGGGSVNYATGLSGLSGAVTLSMDNGGNGLAGLYQWSATGLSAVTNTNFTSSAVIRGRMSFLRKHKKAP</sequence>
<dbReference type="InterPro" id="IPR011050">
    <property type="entry name" value="Pectin_lyase_fold/virulence"/>
</dbReference>
<evidence type="ECO:0000313" key="2">
    <source>
        <dbReference type="EMBL" id="MQR99454.1"/>
    </source>
</evidence>
<keyword evidence="3" id="KW-1185">Reference proteome</keyword>
<dbReference type="RefSeq" id="WP_153431128.1">
    <property type="nucleotide sequence ID" value="NZ_WIPH01000021.1"/>
</dbReference>
<reference evidence="2 3" key="1">
    <citation type="submission" date="2019-10" db="EMBL/GenBank/DDBJ databases">
        <title>Gluconobacter aidae sp. nov., a novel species of acetic acid bacteria isolated in Thailand.</title>
        <authorList>
            <person name="Yukphan P."/>
            <person name="Charoenyingcharoen P."/>
            <person name="Malimas S."/>
            <person name="Muramatsu Y."/>
            <person name="Nakagawa Y."/>
            <person name="Tanasupawat S."/>
            <person name="Yamada Y."/>
        </authorList>
    </citation>
    <scope>NUCLEOTIDE SEQUENCE [LARGE SCALE GENOMIC DNA]</scope>
    <source>
        <strain evidence="2 3">AC10</strain>
    </source>
</reference>
<dbReference type="Proteomes" id="UP000432209">
    <property type="component" value="Unassembled WGS sequence"/>
</dbReference>